<dbReference type="HOGENOM" id="CLU_3429929_0_0_1"/>
<sequence length="19" mass="2144">MFIRSSICLSDLVYVGLIN</sequence>
<organism evidence="1 2">
    <name type="scientific">Candida maltosa (strain Xu316)</name>
    <name type="common">Yeast</name>
    <dbReference type="NCBI Taxonomy" id="1245528"/>
    <lineage>
        <taxon>Eukaryota</taxon>
        <taxon>Fungi</taxon>
        <taxon>Dikarya</taxon>
        <taxon>Ascomycota</taxon>
        <taxon>Saccharomycotina</taxon>
        <taxon>Pichiomycetes</taxon>
        <taxon>Debaryomycetaceae</taxon>
        <taxon>Candida/Lodderomyces clade</taxon>
        <taxon>Candida</taxon>
    </lineage>
</organism>
<dbReference type="EMBL" id="AOGT01002938">
    <property type="protein sequence ID" value="EMG45186.1"/>
    <property type="molecule type" value="Genomic_DNA"/>
</dbReference>
<keyword evidence="2" id="KW-1185">Reference proteome</keyword>
<protein>
    <submittedName>
        <fullName evidence="1">Uncharacterized protein</fullName>
    </submittedName>
</protein>
<dbReference type="Proteomes" id="UP000011777">
    <property type="component" value="Unassembled WGS sequence"/>
</dbReference>
<evidence type="ECO:0000313" key="2">
    <source>
        <dbReference type="Proteomes" id="UP000011777"/>
    </source>
</evidence>
<name>M3IG15_CANMX</name>
<gene>
    <name evidence="1" type="ORF">G210_5235</name>
</gene>
<dbReference type="AlphaFoldDB" id="M3IG15"/>
<proteinExistence type="predicted"/>
<evidence type="ECO:0000313" key="1">
    <source>
        <dbReference type="EMBL" id="EMG45186.1"/>
    </source>
</evidence>
<reference evidence="1 2" key="1">
    <citation type="submission" date="2013-02" db="EMBL/GenBank/DDBJ databases">
        <title>Genome sequence of Candida maltosa Xu316, a potential industrial strain for xylitol and ethanol production.</title>
        <authorList>
            <person name="Yu J."/>
            <person name="Wang Q."/>
            <person name="Geng X."/>
            <person name="Bao W."/>
            <person name="He P."/>
            <person name="Cai J."/>
        </authorList>
    </citation>
    <scope>NUCLEOTIDE SEQUENCE [LARGE SCALE GENOMIC DNA]</scope>
    <source>
        <strain evidence="2">Xu316</strain>
    </source>
</reference>
<accession>M3IG15</accession>
<comment type="caution">
    <text evidence="1">The sequence shown here is derived from an EMBL/GenBank/DDBJ whole genome shotgun (WGS) entry which is preliminary data.</text>
</comment>